<gene>
    <name evidence="1" type="ORF">AAE3_LOCUS12647</name>
</gene>
<organism evidence="1 2">
    <name type="scientific">Cyclocybe aegerita</name>
    <name type="common">Black poplar mushroom</name>
    <name type="synonym">Agrocybe aegerita</name>
    <dbReference type="NCBI Taxonomy" id="1973307"/>
    <lineage>
        <taxon>Eukaryota</taxon>
        <taxon>Fungi</taxon>
        <taxon>Dikarya</taxon>
        <taxon>Basidiomycota</taxon>
        <taxon>Agaricomycotina</taxon>
        <taxon>Agaricomycetes</taxon>
        <taxon>Agaricomycetidae</taxon>
        <taxon>Agaricales</taxon>
        <taxon>Agaricineae</taxon>
        <taxon>Bolbitiaceae</taxon>
        <taxon>Cyclocybe</taxon>
    </lineage>
</organism>
<name>A0A8S0X0U2_CYCAE</name>
<dbReference type="OrthoDB" id="3190489at2759"/>
<dbReference type="AlphaFoldDB" id="A0A8S0X0U2"/>
<keyword evidence="2" id="KW-1185">Reference proteome</keyword>
<evidence type="ECO:0000313" key="1">
    <source>
        <dbReference type="EMBL" id="CAA7270516.1"/>
    </source>
</evidence>
<protein>
    <recommendedName>
        <fullName evidence="3">F-box domain-containing protein</fullName>
    </recommendedName>
</protein>
<evidence type="ECO:0000313" key="2">
    <source>
        <dbReference type="Proteomes" id="UP000467700"/>
    </source>
</evidence>
<comment type="caution">
    <text evidence="1">The sequence shown here is derived from an EMBL/GenBank/DDBJ whole genome shotgun (WGS) entry which is preliminary data.</text>
</comment>
<proteinExistence type="predicted"/>
<sequence>MKSEDVPPIVRLPLEVLEVFVELSPVAAKLAISRVSRLFHSLTLRSLYRDISLCSPRLVIGCCRTLTSNRNAASTVRSISISYTHYPSASNSFLSSYYSLIRHALLSLPDLHTLKLLIHDPHLVTLLDHSLFPSLCQFECYLTPSATLVDFLNHHPRINYLQVSPYENTAVSEDDLTLPPLQLPRLRYFAGNVQSVPFIGPSSPLRAAIISWEAIDTEPDLVFAALQRSSRNTLSLLSCRRRGWNLDLIDSVSLRLPEILTLRVSNVLLVDSSPTETYLQTIRSYLHRFTHLLRLRVNCIDYWEMGDVTCQLDQDASTVTEWGEACPSLVEITLPHSDGLSWFRFSGNVWVPDPKHALGVRWLETAIEKKTSMLNSIAEGLDVGHQSESPRSHPREFHESIAAVRWQVGIMLGNRVGISHEGDGDGRR</sequence>
<accession>A0A8S0X0U2</accession>
<reference evidence="1 2" key="1">
    <citation type="submission" date="2020-01" db="EMBL/GenBank/DDBJ databases">
        <authorList>
            <person name="Gupta K D."/>
        </authorList>
    </citation>
    <scope>NUCLEOTIDE SEQUENCE [LARGE SCALE GENOMIC DNA]</scope>
</reference>
<dbReference type="Proteomes" id="UP000467700">
    <property type="component" value="Unassembled WGS sequence"/>
</dbReference>
<evidence type="ECO:0008006" key="3">
    <source>
        <dbReference type="Google" id="ProtNLM"/>
    </source>
</evidence>
<dbReference type="EMBL" id="CACVBS010000090">
    <property type="protein sequence ID" value="CAA7270516.1"/>
    <property type="molecule type" value="Genomic_DNA"/>
</dbReference>